<feature type="region of interest" description="Disordered" evidence="1">
    <location>
        <begin position="452"/>
        <end position="474"/>
    </location>
</feature>
<keyword evidence="3" id="KW-1185">Reference proteome</keyword>
<feature type="compositionally biased region" description="Low complexity" evidence="1">
    <location>
        <begin position="23"/>
        <end position="37"/>
    </location>
</feature>
<gene>
    <name evidence="2" type="ORF">HPB52_000754</name>
</gene>
<evidence type="ECO:0000256" key="1">
    <source>
        <dbReference type="SAM" id="MobiDB-lite"/>
    </source>
</evidence>
<feature type="region of interest" description="Disordered" evidence="1">
    <location>
        <begin position="112"/>
        <end position="179"/>
    </location>
</feature>
<organism evidence="2 3">
    <name type="scientific">Rhipicephalus sanguineus</name>
    <name type="common">Brown dog tick</name>
    <name type="synonym">Ixodes sanguineus</name>
    <dbReference type="NCBI Taxonomy" id="34632"/>
    <lineage>
        <taxon>Eukaryota</taxon>
        <taxon>Metazoa</taxon>
        <taxon>Ecdysozoa</taxon>
        <taxon>Arthropoda</taxon>
        <taxon>Chelicerata</taxon>
        <taxon>Arachnida</taxon>
        <taxon>Acari</taxon>
        <taxon>Parasitiformes</taxon>
        <taxon>Ixodida</taxon>
        <taxon>Ixodoidea</taxon>
        <taxon>Ixodidae</taxon>
        <taxon>Rhipicephalinae</taxon>
        <taxon>Rhipicephalus</taxon>
        <taxon>Rhipicephalus</taxon>
    </lineage>
</organism>
<reference evidence="2" key="1">
    <citation type="journal article" date="2020" name="Cell">
        <title>Large-Scale Comparative Analyses of Tick Genomes Elucidate Their Genetic Diversity and Vector Capacities.</title>
        <authorList>
            <consortium name="Tick Genome and Microbiome Consortium (TIGMIC)"/>
            <person name="Jia N."/>
            <person name="Wang J."/>
            <person name="Shi W."/>
            <person name="Du L."/>
            <person name="Sun Y."/>
            <person name="Zhan W."/>
            <person name="Jiang J.F."/>
            <person name="Wang Q."/>
            <person name="Zhang B."/>
            <person name="Ji P."/>
            <person name="Bell-Sakyi L."/>
            <person name="Cui X.M."/>
            <person name="Yuan T.T."/>
            <person name="Jiang B.G."/>
            <person name="Yang W.F."/>
            <person name="Lam T.T."/>
            <person name="Chang Q.C."/>
            <person name="Ding S.J."/>
            <person name="Wang X.J."/>
            <person name="Zhu J.G."/>
            <person name="Ruan X.D."/>
            <person name="Zhao L."/>
            <person name="Wei J.T."/>
            <person name="Ye R.Z."/>
            <person name="Que T.C."/>
            <person name="Du C.H."/>
            <person name="Zhou Y.H."/>
            <person name="Cheng J.X."/>
            <person name="Dai P.F."/>
            <person name="Guo W.B."/>
            <person name="Han X.H."/>
            <person name="Huang E.J."/>
            <person name="Li L.F."/>
            <person name="Wei W."/>
            <person name="Gao Y.C."/>
            <person name="Liu J.Z."/>
            <person name="Shao H.Z."/>
            <person name="Wang X."/>
            <person name="Wang C.C."/>
            <person name="Yang T.C."/>
            <person name="Huo Q.B."/>
            <person name="Li W."/>
            <person name="Chen H.Y."/>
            <person name="Chen S.E."/>
            <person name="Zhou L.G."/>
            <person name="Ni X.B."/>
            <person name="Tian J.H."/>
            <person name="Sheng Y."/>
            <person name="Liu T."/>
            <person name="Pan Y.S."/>
            <person name="Xia L.Y."/>
            <person name="Li J."/>
            <person name="Zhao F."/>
            <person name="Cao W.C."/>
        </authorList>
    </citation>
    <scope>NUCLEOTIDE SEQUENCE</scope>
    <source>
        <strain evidence="2">Rsan-2018</strain>
    </source>
</reference>
<proteinExistence type="predicted"/>
<sequence>MADTPSEDAPDEITVRTRPHATATSRPSAPRNSPAAPMMTRARKLKAAANRLQKGSSSSIPTSRPRVRGIGKLLTPCRRQAPRVKAATAKNAMQTAAAATEEAAATISLAPRPPQLHLVPTQQEGSKAELQDDQEPVALTPAGSEEETSTDSSSPTSSSSWGHNTPLTSPRERALTPRRRQPVLARACWLCKPAGPGVRETCSERDEEKRVTSTGKATVDSLAQAGASQSVTAPPSKGKGPRQKPGRRQHQLDLIGHLVANVPRGTSATILYRPKGRENNFLFLSRDASAVQLSKVPGTNRVCANFRGNVVAVHTTPGADISSLLAVESIGEVAVNAKTANKGTCAGVLHGVDAAFDEEVLKKNIESSAPILSCARTGRNVLLRFAGNAPPDEVALFKQTHPVHARRRRPLQCVGCGAFGHTHATHQLPTLFALRRPPFRYQAPMPSLATREEGARNHGLCGPAHLSSLGREGP</sequence>
<evidence type="ECO:0000313" key="2">
    <source>
        <dbReference type="EMBL" id="KAH7942758.1"/>
    </source>
</evidence>
<accession>A0A9D4SRN8</accession>
<dbReference type="EMBL" id="JABSTV010001253">
    <property type="protein sequence ID" value="KAH7942758.1"/>
    <property type="molecule type" value="Genomic_DNA"/>
</dbReference>
<protein>
    <submittedName>
        <fullName evidence="2">Uncharacterized protein</fullName>
    </submittedName>
</protein>
<reference evidence="2" key="2">
    <citation type="submission" date="2021-09" db="EMBL/GenBank/DDBJ databases">
        <authorList>
            <person name="Jia N."/>
            <person name="Wang J."/>
            <person name="Shi W."/>
            <person name="Du L."/>
            <person name="Sun Y."/>
            <person name="Zhan W."/>
            <person name="Jiang J."/>
            <person name="Wang Q."/>
            <person name="Zhang B."/>
            <person name="Ji P."/>
            <person name="Sakyi L.B."/>
            <person name="Cui X."/>
            <person name="Yuan T."/>
            <person name="Jiang B."/>
            <person name="Yang W."/>
            <person name="Lam T.T.-Y."/>
            <person name="Chang Q."/>
            <person name="Ding S."/>
            <person name="Wang X."/>
            <person name="Zhu J."/>
            <person name="Ruan X."/>
            <person name="Zhao L."/>
            <person name="Wei J."/>
            <person name="Que T."/>
            <person name="Du C."/>
            <person name="Cheng J."/>
            <person name="Dai P."/>
            <person name="Han X."/>
            <person name="Huang E."/>
            <person name="Gao Y."/>
            <person name="Liu J."/>
            <person name="Shao H."/>
            <person name="Ye R."/>
            <person name="Li L."/>
            <person name="Wei W."/>
            <person name="Wang X."/>
            <person name="Wang C."/>
            <person name="Huo Q."/>
            <person name="Li W."/>
            <person name="Guo W."/>
            <person name="Chen H."/>
            <person name="Chen S."/>
            <person name="Zhou L."/>
            <person name="Zhou L."/>
            <person name="Ni X."/>
            <person name="Tian J."/>
            <person name="Zhou Y."/>
            <person name="Sheng Y."/>
            <person name="Liu T."/>
            <person name="Pan Y."/>
            <person name="Xia L."/>
            <person name="Li J."/>
            <person name="Zhao F."/>
            <person name="Cao W."/>
        </authorList>
    </citation>
    <scope>NUCLEOTIDE SEQUENCE</scope>
    <source>
        <strain evidence="2">Rsan-2018</strain>
        <tissue evidence="2">Larvae</tissue>
    </source>
</reference>
<feature type="compositionally biased region" description="Basic and acidic residues" evidence="1">
    <location>
        <begin position="201"/>
        <end position="211"/>
    </location>
</feature>
<feature type="compositionally biased region" description="Low complexity" evidence="1">
    <location>
        <begin position="150"/>
        <end position="160"/>
    </location>
</feature>
<feature type="compositionally biased region" description="Basic residues" evidence="1">
    <location>
        <begin position="239"/>
        <end position="248"/>
    </location>
</feature>
<feature type="region of interest" description="Disordered" evidence="1">
    <location>
        <begin position="196"/>
        <end position="248"/>
    </location>
</feature>
<feature type="compositionally biased region" description="Polar residues" evidence="1">
    <location>
        <begin position="53"/>
        <end position="62"/>
    </location>
</feature>
<feature type="region of interest" description="Disordered" evidence="1">
    <location>
        <begin position="1"/>
        <end position="89"/>
    </location>
</feature>
<dbReference type="VEuPathDB" id="VectorBase:RSAN_036849"/>
<feature type="compositionally biased region" description="Acidic residues" evidence="1">
    <location>
        <begin position="1"/>
        <end position="11"/>
    </location>
</feature>
<dbReference type="Proteomes" id="UP000821837">
    <property type="component" value="Unassembled WGS sequence"/>
</dbReference>
<name>A0A9D4SRN8_RHISA</name>
<dbReference type="AlphaFoldDB" id="A0A9D4SRN8"/>
<comment type="caution">
    <text evidence="2">The sequence shown here is derived from an EMBL/GenBank/DDBJ whole genome shotgun (WGS) entry which is preliminary data.</text>
</comment>
<evidence type="ECO:0000313" key="3">
    <source>
        <dbReference type="Proteomes" id="UP000821837"/>
    </source>
</evidence>